<dbReference type="Proteomes" id="UP001146351">
    <property type="component" value="Unassembled WGS sequence"/>
</dbReference>
<keyword evidence="3 5" id="KW-0378">Hydrolase</keyword>
<dbReference type="CDD" id="cd16147">
    <property type="entry name" value="G6S"/>
    <property type="match status" value="1"/>
</dbReference>
<evidence type="ECO:0000256" key="7">
    <source>
        <dbReference type="SAM" id="SignalP"/>
    </source>
</evidence>
<feature type="chain" id="PRO_5040961399" description="Arylsulfatase" evidence="7">
    <location>
        <begin position="21"/>
        <end position="567"/>
    </location>
</feature>
<dbReference type="PIRSF" id="PIRSF000972">
    <property type="entry name" value="Arylsulf_plant"/>
    <property type="match status" value="1"/>
</dbReference>
<dbReference type="InterPro" id="IPR000917">
    <property type="entry name" value="Sulfatase_N"/>
</dbReference>
<dbReference type="PROSITE" id="PS00523">
    <property type="entry name" value="SULFATASE_1"/>
    <property type="match status" value="1"/>
</dbReference>
<reference evidence="9" key="2">
    <citation type="journal article" date="2023" name="IMA Fungus">
        <title>Comparative genomic study of the Penicillium genus elucidates a diverse pangenome and 15 lateral gene transfer events.</title>
        <authorList>
            <person name="Petersen C."/>
            <person name="Sorensen T."/>
            <person name="Nielsen M.R."/>
            <person name="Sondergaard T.E."/>
            <person name="Sorensen J.L."/>
            <person name="Fitzpatrick D.A."/>
            <person name="Frisvad J.C."/>
            <person name="Nielsen K.L."/>
        </authorList>
    </citation>
    <scope>NUCLEOTIDE SEQUENCE</scope>
    <source>
        <strain evidence="9">IBT 21917</strain>
    </source>
</reference>
<comment type="similarity">
    <text evidence="1 5">Belongs to the sulfatase family.</text>
</comment>
<keyword evidence="10" id="KW-1185">Reference proteome</keyword>
<dbReference type="SUPFAM" id="SSF53649">
    <property type="entry name" value="Alkaline phosphatase-like"/>
    <property type="match status" value="1"/>
</dbReference>
<keyword evidence="4" id="KW-0325">Glycoprotein</keyword>
<evidence type="ECO:0000313" key="10">
    <source>
        <dbReference type="Proteomes" id="UP001146351"/>
    </source>
</evidence>
<comment type="caution">
    <text evidence="9">The sequence shown here is derived from an EMBL/GenBank/DDBJ whole genome shotgun (WGS) entry which is preliminary data.</text>
</comment>
<dbReference type="Gene3D" id="3.40.720.10">
    <property type="entry name" value="Alkaline Phosphatase, subunit A"/>
    <property type="match status" value="1"/>
</dbReference>
<dbReference type="EMBL" id="JAPQKO010000004">
    <property type="protein sequence ID" value="KAJ5165899.1"/>
    <property type="molecule type" value="Genomic_DNA"/>
</dbReference>
<protein>
    <recommendedName>
        <fullName evidence="5">Arylsulfatase</fullName>
        <shortName evidence="5">AS</shortName>
        <ecNumber evidence="5">3.1.6.1</ecNumber>
    </recommendedName>
    <alternativeName>
        <fullName evidence="5">Aryl-sulfate sulphohydrolase</fullName>
    </alternativeName>
</protein>
<dbReference type="GO" id="GO:0005539">
    <property type="term" value="F:glycosaminoglycan binding"/>
    <property type="evidence" value="ECO:0007669"/>
    <property type="project" value="TreeGrafter"/>
</dbReference>
<feature type="signal peptide" evidence="7">
    <location>
        <begin position="1"/>
        <end position="20"/>
    </location>
</feature>
<dbReference type="GO" id="GO:0004065">
    <property type="term" value="F:arylsulfatase activity"/>
    <property type="evidence" value="ECO:0007669"/>
    <property type="project" value="UniProtKB-UniRule"/>
</dbReference>
<evidence type="ECO:0000256" key="3">
    <source>
        <dbReference type="ARBA" id="ARBA00022801"/>
    </source>
</evidence>
<dbReference type="GO" id="GO:0018958">
    <property type="term" value="P:phenol-containing compound metabolic process"/>
    <property type="evidence" value="ECO:0007669"/>
    <property type="project" value="InterPro"/>
</dbReference>
<sequence>MMKLGSELLLPFLMGTSALAADVAKKPNFVVVLTDDQDHQLKSMDYLPKIKKYLTDEGMYFNHHYATVALCCPSRASMWTGKAAHNTKITDLKPPHGGYPKFIQEGYHKKWLPAILHDSGYKTYFTGKLMNEHSDKNYMHGLKDMGLTGHDFMIDPGTYQYINATFQHNMEKPKSYPGKYATDLLANKSLAWIDDAAKTKDSKPFFLAINPVNPHSNYDWKKGWGPPVPAPRHKDKFPDAIVPRDTDNFNPDEPSGASWVRQTPKLGEKGIKAGDETYRLRLQALQSVDELVEQTIKKLDEHKMLDNTYIIYTSDNGFHISQHRLTPGKRCPYEEDVNVPMVIRGPNVPKGKKVDFVTSHLDIVPTIVNWAGAKSSTDFDGKQIPESGDASSTEPWEHVQVEHWGQASDKINVTHSGIVNTYKAARVIGDRYNLYYSVWCDGDHEVYDMKSDPYQMSNLYNSTKPLLGVSMKKLEQRLDAMLLVLKTCSGKICRRPWEALHPDGRVKTLVQALKPEYDDFYKKQNKVKFSECKKSYITKNELPVKYHVYGNNTSLEQRHIDQWMHVG</sequence>
<feature type="domain" description="Sulfatase N-terminal" evidence="8">
    <location>
        <begin position="27"/>
        <end position="373"/>
    </location>
</feature>
<accession>A0A9W9I0Z8</accession>
<evidence type="ECO:0000256" key="4">
    <source>
        <dbReference type="ARBA" id="ARBA00023180"/>
    </source>
</evidence>
<dbReference type="AlphaFoldDB" id="A0A9W9I0Z8"/>
<proteinExistence type="inferred from homology"/>
<gene>
    <name evidence="9" type="ORF">N7492_006195</name>
</gene>
<dbReference type="OrthoDB" id="96314at2759"/>
<dbReference type="InterPro" id="IPR017850">
    <property type="entry name" value="Alkaline_phosphatase_core_sf"/>
</dbReference>
<reference evidence="9" key="1">
    <citation type="submission" date="2022-11" db="EMBL/GenBank/DDBJ databases">
        <authorList>
            <person name="Petersen C."/>
        </authorList>
    </citation>
    <scope>NUCLEOTIDE SEQUENCE</scope>
    <source>
        <strain evidence="9">IBT 21917</strain>
    </source>
</reference>
<comment type="PTM">
    <text evidence="6">The conversion to 3-oxoalanine (also known as C-formylglycine, FGly), of a serine or cysteine residue in prokaryotes and of a cysteine residue in eukaryotes, is critical for catalytic activity.</text>
</comment>
<evidence type="ECO:0000256" key="1">
    <source>
        <dbReference type="ARBA" id="ARBA00008779"/>
    </source>
</evidence>
<organism evidence="9 10">
    <name type="scientific">Penicillium capsulatum</name>
    <dbReference type="NCBI Taxonomy" id="69766"/>
    <lineage>
        <taxon>Eukaryota</taxon>
        <taxon>Fungi</taxon>
        <taxon>Dikarya</taxon>
        <taxon>Ascomycota</taxon>
        <taxon>Pezizomycotina</taxon>
        <taxon>Eurotiomycetes</taxon>
        <taxon>Eurotiomycetidae</taxon>
        <taxon>Eurotiales</taxon>
        <taxon>Aspergillaceae</taxon>
        <taxon>Penicillium</taxon>
    </lineage>
</organism>
<dbReference type="PANTHER" id="PTHR43108:SF8">
    <property type="entry name" value="SD21168P"/>
    <property type="match status" value="1"/>
</dbReference>
<dbReference type="PANTHER" id="PTHR43108">
    <property type="entry name" value="N-ACETYLGLUCOSAMINE-6-SULFATASE FAMILY MEMBER"/>
    <property type="match status" value="1"/>
</dbReference>
<dbReference type="EC" id="3.1.6.1" evidence="5"/>
<feature type="modified residue" description="3-oxoalanine (Cys)" evidence="6">
    <location>
        <position position="71"/>
    </location>
</feature>
<evidence type="ECO:0000259" key="8">
    <source>
        <dbReference type="Pfam" id="PF00884"/>
    </source>
</evidence>
<evidence type="ECO:0000313" key="9">
    <source>
        <dbReference type="EMBL" id="KAJ5165899.1"/>
    </source>
</evidence>
<comment type="catalytic activity">
    <reaction evidence="5">
        <text>an aryl sulfate + H2O = a phenol + sulfate + H(+)</text>
        <dbReference type="Rhea" id="RHEA:17261"/>
        <dbReference type="ChEBI" id="CHEBI:15377"/>
        <dbReference type="ChEBI" id="CHEBI:15378"/>
        <dbReference type="ChEBI" id="CHEBI:16189"/>
        <dbReference type="ChEBI" id="CHEBI:33853"/>
        <dbReference type="ChEBI" id="CHEBI:140317"/>
        <dbReference type="EC" id="3.1.6.1"/>
    </reaction>
</comment>
<keyword evidence="2 7" id="KW-0732">Signal</keyword>
<dbReference type="GO" id="GO:0008449">
    <property type="term" value="F:N-acetylglucosamine-6-sulfatase activity"/>
    <property type="evidence" value="ECO:0007669"/>
    <property type="project" value="TreeGrafter"/>
</dbReference>
<evidence type="ECO:0000256" key="6">
    <source>
        <dbReference type="PIRSR" id="PIRSR000972-50"/>
    </source>
</evidence>
<evidence type="ECO:0000256" key="2">
    <source>
        <dbReference type="ARBA" id="ARBA00022729"/>
    </source>
</evidence>
<dbReference type="Pfam" id="PF00884">
    <property type="entry name" value="Sulfatase"/>
    <property type="match status" value="1"/>
</dbReference>
<dbReference type="InterPro" id="IPR012083">
    <property type="entry name" value="Arylsulfatase"/>
</dbReference>
<dbReference type="InterPro" id="IPR024607">
    <property type="entry name" value="Sulfatase_CS"/>
</dbReference>
<evidence type="ECO:0000256" key="5">
    <source>
        <dbReference type="PIRNR" id="PIRNR000972"/>
    </source>
</evidence>
<name>A0A9W9I0Z8_9EURO</name>